<name>A0A451BQL9_9GAMM</name>
<dbReference type="InterPro" id="IPR036782">
    <property type="entry name" value="NE0471-like_N"/>
</dbReference>
<protein>
    <recommendedName>
        <fullName evidence="2">DUF2442 domain-containing protein</fullName>
    </recommendedName>
</protein>
<accession>A0A451BQL9</accession>
<gene>
    <name evidence="1" type="ORF">BECKSD772D_GA0070982_11297</name>
</gene>
<dbReference type="SUPFAM" id="SSF143880">
    <property type="entry name" value="NE0471 N-terminal domain-like"/>
    <property type="match status" value="1"/>
</dbReference>
<proteinExistence type="predicted"/>
<dbReference type="AlphaFoldDB" id="A0A451BQL9"/>
<sequence length="94" mass="10863">MECIHILDAHYIEGFRIFLRFNTGESGMVDLEDVIHRYEIAEPLRDPVRFSKFRLDSWPTLAWDCGFDIAPESLYYRATGKGMAPPPGGCRRIK</sequence>
<reference evidence="1" key="1">
    <citation type="submission" date="2019-02" db="EMBL/GenBank/DDBJ databases">
        <authorList>
            <person name="Gruber-Vodicka R. H."/>
            <person name="Seah K. B. B."/>
        </authorList>
    </citation>
    <scope>NUCLEOTIDE SEQUENCE</scope>
    <source>
        <strain evidence="1">BECK_S127</strain>
    </source>
</reference>
<dbReference type="Gene3D" id="3.30.2020.10">
    <property type="entry name" value="NE0471-like N-terminal domain"/>
    <property type="match status" value="1"/>
</dbReference>
<organism evidence="1">
    <name type="scientific">Candidatus Kentrum sp. SD</name>
    <dbReference type="NCBI Taxonomy" id="2126332"/>
    <lineage>
        <taxon>Bacteria</taxon>
        <taxon>Pseudomonadati</taxon>
        <taxon>Pseudomonadota</taxon>
        <taxon>Gammaproteobacteria</taxon>
        <taxon>Candidatus Kentrum</taxon>
    </lineage>
</organism>
<dbReference type="InterPro" id="IPR018841">
    <property type="entry name" value="DUF2442"/>
</dbReference>
<evidence type="ECO:0008006" key="2">
    <source>
        <dbReference type="Google" id="ProtNLM"/>
    </source>
</evidence>
<evidence type="ECO:0000313" key="1">
    <source>
        <dbReference type="EMBL" id="VFK80573.1"/>
    </source>
</evidence>
<dbReference type="EMBL" id="CAADHB010000129">
    <property type="protein sequence ID" value="VFK80573.1"/>
    <property type="molecule type" value="Genomic_DNA"/>
</dbReference>
<dbReference type="Pfam" id="PF10387">
    <property type="entry name" value="DUF2442"/>
    <property type="match status" value="1"/>
</dbReference>